<gene>
    <name evidence="3" type="ORF">SORBI_3002G364000</name>
</gene>
<dbReference type="PANTHER" id="PTHR36390:SF1">
    <property type="entry name" value="MYOSIN HEAVY CHAIN-LIKE PROTEIN"/>
    <property type="match status" value="1"/>
</dbReference>
<feature type="coiled-coil region" evidence="1">
    <location>
        <begin position="243"/>
        <end position="331"/>
    </location>
</feature>
<dbReference type="PANTHER" id="PTHR36390">
    <property type="entry name" value="MYOSIN HEAVY CHAIN-LIKE PROTEIN"/>
    <property type="match status" value="1"/>
</dbReference>
<dbReference type="Proteomes" id="UP000000768">
    <property type="component" value="Chromosome 2"/>
</dbReference>
<protein>
    <submittedName>
        <fullName evidence="3">Uncharacterized protein</fullName>
    </submittedName>
</protein>
<feature type="region of interest" description="Disordered" evidence="2">
    <location>
        <begin position="387"/>
        <end position="423"/>
    </location>
</feature>
<reference evidence="4" key="2">
    <citation type="journal article" date="2018" name="Plant J.">
        <title>The Sorghum bicolor reference genome: improved assembly, gene annotations, a transcriptome atlas, and signatures of genome organization.</title>
        <authorList>
            <person name="McCormick R.F."/>
            <person name="Truong S.K."/>
            <person name="Sreedasyam A."/>
            <person name="Jenkins J."/>
            <person name="Shu S."/>
            <person name="Sims D."/>
            <person name="Kennedy M."/>
            <person name="Amirebrahimi M."/>
            <person name="Weers B.D."/>
            <person name="McKinley B."/>
            <person name="Mattison A."/>
            <person name="Morishige D.T."/>
            <person name="Grimwood J."/>
            <person name="Schmutz J."/>
            <person name="Mullet J.E."/>
        </authorList>
    </citation>
    <scope>NUCLEOTIDE SEQUENCE [LARGE SCALE GENOMIC DNA]</scope>
    <source>
        <strain evidence="4">cv. BTx623</strain>
    </source>
</reference>
<proteinExistence type="predicted"/>
<dbReference type="EMBL" id="CM000761">
    <property type="protein sequence ID" value="KXG36622.1"/>
    <property type="molecule type" value="Genomic_DNA"/>
</dbReference>
<dbReference type="FunCoup" id="A0A1B6QFB8">
    <property type="interactions" value="7"/>
</dbReference>
<accession>A0A1B6QFB8</accession>
<keyword evidence="1" id="KW-0175">Coiled coil</keyword>
<name>A0A1B6QFB8_SORBI</name>
<evidence type="ECO:0000313" key="3">
    <source>
        <dbReference type="EMBL" id="KXG36622.1"/>
    </source>
</evidence>
<feature type="coiled-coil region" evidence="1">
    <location>
        <begin position="114"/>
        <end position="207"/>
    </location>
</feature>
<organism evidence="3 4">
    <name type="scientific">Sorghum bicolor</name>
    <name type="common">Sorghum</name>
    <name type="synonym">Sorghum vulgare</name>
    <dbReference type="NCBI Taxonomy" id="4558"/>
    <lineage>
        <taxon>Eukaryota</taxon>
        <taxon>Viridiplantae</taxon>
        <taxon>Streptophyta</taxon>
        <taxon>Embryophyta</taxon>
        <taxon>Tracheophyta</taxon>
        <taxon>Spermatophyta</taxon>
        <taxon>Magnoliopsida</taxon>
        <taxon>Liliopsida</taxon>
        <taxon>Poales</taxon>
        <taxon>Poaceae</taxon>
        <taxon>PACMAD clade</taxon>
        <taxon>Panicoideae</taxon>
        <taxon>Andropogonodae</taxon>
        <taxon>Andropogoneae</taxon>
        <taxon>Sorghinae</taxon>
        <taxon>Sorghum</taxon>
    </lineage>
</organism>
<dbReference type="eggNOG" id="ENOG502QSXR">
    <property type="taxonomic scope" value="Eukaryota"/>
</dbReference>
<dbReference type="Gramene" id="KXG36622">
    <property type="protein sequence ID" value="KXG36622"/>
    <property type="gene ID" value="SORBI_3002G364000"/>
</dbReference>
<feature type="region of interest" description="Disordered" evidence="2">
    <location>
        <begin position="1"/>
        <end position="33"/>
    </location>
</feature>
<dbReference type="STRING" id="4558.A0A1B6QFB8"/>
<evidence type="ECO:0000313" key="4">
    <source>
        <dbReference type="Proteomes" id="UP000000768"/>
    </source>
</evidence>
<dbReference type="InParanoid" id="A0A1B6QFB8"/>
<sequence>MSSSSNGHYPANGAKVHRKEKNKEKVQLDKNAASSACQKDRHYIEKLETELMNCYQEIDYLQDQLNIRSVEANIMGEHIHSLELKLTELEKFPERVRLMDNELIRSDSQCWLLMEEVRCKEEELQKAAAQIEKLESTALDSQCEIESLKLDLTNLEQRLLDAESFTQHAAEHKAQIEKLLGEHELQLHEAQKTIDQLVLENKQLKELLPVRAPKQSPSRSGQQVDKTLENGVRAECESGDVILEKMAKRNEESELLIEQLKEELREQKLKAKEDAEDLTQEMAELRYQITGMLEEEYKRRSCIEQAAIQHIQELETQVSKEKTKLSGALRRLQESHELAHAQAMEIKKLKAALERFNSATNLGSVCKSCSCGFSAMLIELSNCSIEGPSGGTRSPNPNHIDEKSQNQALIEWRPGEASDGDGG</sequence>
<dbReference type="OMA" id="MMNELIH"/>
<evidence type="ECO:0000256" key="1">
    <source>
        <dbReference type="SAM" id="Coils"/>
    </source>
</evidence>
<reference evidence="3 4" key="1">
    <citation type="journal article" date="2009" name="Nature">
        <title>The Sorghum bicolor genome and the diversification of grasses.</title>
        <authorList>
            <person name="Paterson A.H."/>
            <person name="Bowers J.E."/>
            <person name="Bruggmann R."/>
            <person name="Dubchak I."/>
            <person name="Grimwood J."/>
            <person name="Gundlach H."/>
            <person name="Haberer G."/>
            <person name="Hellsten U."/>
            <person name="Mitros T."/>
            <person name="Poliakov A."/>
            <person name="Schmutz J."/>
            <person name="Spannagl M."/>
            <person name="Tang H."/>
            <person name="Wang X."/>
            <person name="Wicker T."/>
            <person name="Bharti A.K."/>
            <person name="Chapman J."/>
            <person name="Feltus F.A."/>
            <person name="Gowik U."/>
            <person name="Grigoriev I.V."/>
            <person name="Lyons E."/>
            <person name="Maher C.A."/>
            <person name="Martis M."/>
            <person name="Narechania A."/>
            <person name="Otillar R.P."/>
            <person name="Penning B.W."/>
            <person name="Salamov A.A."/>
            <person name="Wang Y."/>
            <person name="Zhang L."/>
            <person name="Carpita N.C."/>
            <person name="Freeling M."/>
            <person name="Gingle A.R."/>
            <person name="Hash C.T."/>
            <person name="Keller B."/>
            <person name="Klein P."/>
            <person name="Kresovich S."/>
            <person name="McCann M.C."/>
            <person name="Ming R."/>
            <person name="Peterson D.G."/>
            <person name="Mehboob-ur-Rahman"/>
            <person name="Ware D."/>
            <person name="Westhoff P."/>
            <person name="Mayer K.F."/>
            <person name="Messing J."/>
            <person name="Rokhsar D.S."/>
        </authorList>
    </citation>
    <scope>NUCLEOTIDE SEQUENCE [LARGE SCALE GENOMIC DNA]</scope>
    <source>
        <strain evidence="4">cv. BTx623</strain>
    </source>
</reference>
<dbReference type="AlphaFoldDB" id="A0A1B6QFB8"/>
<keyword evidence="4" id="KW-1185">Reference proteome</keyword>
<evidence type="ECO:0000256" key="2">
    <source>
        <dbReference type="SAM" id="MobiDB-lite"/>
    </source>
</evidence>